<evidence type="ECO:0000256" key="2">
    <source>
        <dbReference type="PROSITE-ProRule" id="PRU00708"/>
    </source>
</evidence>
<dbReference type="Pfam" id="PF13041">
    <property type="entry name" value="PPR_2"/>
    <property type="match status" value="2"/>
</dbReference>
<organism evidence="5 6">
    <name type="scientific">Galdieria sulphuraria</name>
    <name type="common">Red alga</name>
    <dbReference type="NCBI Taxonomy" id="130081"/>
    <lineage>
        <taxon>Eukaryota</taxon>
        <taxon>Rhodophyta</taxon>
        <taxon>Bangiophyceae</taxon>
        <taxon>Galdieriales</taxon>
        <taxon>Galdieriaceae</taxon>
        <taxon>Galdieria</taxon>
    </lineage>
</organism>
<accession>M2XEK2</accession>
<dbReference type="PANTHER" id="PTHR46128:SF288">
    <property type="entry name" value="PENTACOTRIPEPTIDE-REPEAT REGION OF PRORP DOMAIN-CONTAINING PROTEIN"/>
    <property type="match status" value="1"/>
</dbReference>
<dbReference type="Gramene" id="EME28392">
    <property type="protein sequence ID" value="EME28392"/>
    <property type="gene ID" value="Gasu_40880"/>
</dbReference>
<dbReference type="InterPro" id="IPR002885">
    <property type="entry name" value="PPR_rpt"/>
</dbReference>
<dbReference type="KEGG" id="gsl:Gasu_40880"/>
<keyword evidence="6" id="KW-1185">Reference proteome</keyword>
<evidence type="ECO:0000256" key="3">
    <source>
        <dbReference type="SAM" id="MobiDB-lite"/>
    </source>
</evidence>
<feature type="repeat" description="PPR" evidence="2">
    <location>
        <begin position="371"/>
        <end position="405"/>
    </location>
</feature>
<feature type="domain" description="Ferredoxin thioredoxin reductase alpha chain" evidence="4">
    <location>
        <begin position="1012"/>
        <end position="1080"/>
    </location>
</feature>
<feature type="repeat" description="PPR" evidence="2">
    <location>
        <begin position="406"/>
        <end position="440"/>
    </location>
</feature>
<dbReference type="OrthoDB" id="185373at2759"/>
<dbReference type="GO" id="GO:0015979">
    <property type="term" value="P:photosynthesis"/>
    <property type="evidence" value="ECO:0007669"/>
    <property type="project" value="InterPro"/>
</dbReference>
<name>M2XEK2_GALSU</name>
<dbReference type="OMA" id="MEWERAL"/>
<dbReference type="EMBL" id="KB454520">
    <property type="protein sequence ID" value="EME28392.1"/>
    <property type="molecule type" value="Genomic_DNA"/>
</dbReference>
<gene>
    <name evidence="5" type="ORF">Gasu_40880</name>
</gene>
<dbReference type="AlphaFoldDB" id="M2XEK2"/>
<feature type="repeat" description="PPR" evidence="2">
    <location>
        <begin position="336"/>
        <end position="370"/>
    </location>
</feature>
<feature type="compositionally biased region" description="Polar residues" evidence="3">
    <location>
        <begin position="75"/>
        <end position="85"/>
    </location>
</feature>
<feature type="repeat" description="PPR" evidence="2">
    <location>
        <begin position="265"/>
        <end position="300"/>
    </location>
</feature>
<dbReference type="SUPFAM" id="SSF50090">
    <property type="entry name" value="Electron transport accessory proteins"/>
    <property type="match status" value="1"/>
</dbReference>
<dbReference type="InterPro" id="IPR011990">
    <property type="entry name" value="TPR-like_helical_dom_sf"/>
</dbReference>
<dbReference type="SUPFAM" id="SSF81901">
    <property type="entry name" value="HCP-like"/>
    <property type="match status" value="1"/>
</dbReference>
<dbReference type="InterPro" id="IPR004207">
    <property type="entry name" value="Fd_thioredoxin_Rdtase_alpha"/>
</dbReference>
<evidence type="ECO:0000313" key="6">
    <source>
        <dbReference type="Proteomes" id="UP000030680"/>
    </source>
</evidence>
<reference evidence="6" key="1">
    <citation type="journal article" date="2013" name="Science">
        <title>Gene transfer from bacteria and archaea facilitated evolution of an extremophilic eukaryote.</title>
        <authorList>
            <person name="Schonknecht G."/>
            <person name="Chen W.H."/>
            <person name="Ternes C.M."/>
            <person name="Barbier G.G."/>
            <person name="Shrestha R.P."/>
            <person name="Stanke M."/>
            <person name="Brautigam A."/>
            <person name="Baker B.J."/>
            <person name="Banfield J.F."/>
            <person name="Garavito R.M."/>
            <person name="Carr K."/>
            <person name="Wilkerson C."/>
            <person name="Rensing S.A."/>
            <person name="Gagneul D."/>
            <person name="Dickenson N.E."/>
            <person name="Oesterhelt C."/>
            <person name="Lercher M.J."/>
            <person name="Weber A.P."/>
        </authorList>
    </citation>
    <scope>NUCLEOTIDE SEQUENCE [LARGE SCALE GENOMIC DNA]</scope>
    <source>
        <strain evidence="6">074W</strain>
    </source>
</reference>
<dbReference type="Proteomes" id="UP000030680">
    <property type="component" value="Unassembled WGS sequence"/>
</dbReference>
<feature type="repeat" description="PPR" evidence="2">
    <location>
        <begin position="301"/>
        <end position="335"/>
    </location>
</feature>
<evidence type="ECO:0000313" key="5">
    <source>
        <dbReference type="EMBL" id="EME28392.1"/>
    </source>
</evidence>
<dbReference type="PANTHER" id="PTHR46128">
    <property type="entry name" value="MITOCHONDRIAL GROUP I INTRON SPLICING FACTOR CCM1"/>
    <property type="match status" value="1"/>
</dbReference>
<protein>
    <submittedName>
        <fullName evidence="5">Mitochondrial protein translocase, MPT family</fullName>
    </submittedName>
</protein>
<dbReference type="eggNOG" id="KOG4197">
    <property type="taxonomic scope" value="Eukaryota"/>
</dbReference>
<dbReference type="Gene3D" id="2.30.30.50">
    <property type="match status" value="1"/>
</dbReference>
<dbReference type="SUPFAM" id="SSF48452">
    <property type="entry name" value="TPR-like"/>
    <property type="match status" value="1"/>
</dbReference>
<dbReference type="PROSITE" id="PS51375">
    <property type="entry name" value="PPR"/>
    <property type="match status" value="7"/>
</dbReference>
<proteinExistence type="inferred from homology"/>
<dbReference type="NCBIfam" id="TIGR00756">
    <property type="entry name" value="PPR"/>
    <property type="match status" value="7"/>
</dbReference>
<evidence type="ECO:0000256" key="1">
    <source>
        <dbReference type="ARBA" id="ARBA00007626"/>
    </source>
</evidence>
<dbReference type="Pfam" id="PF01535">
    <property type="entry name" value="PPR"/>
    <property type="match status" value="4"/>
</dbReference>
<feature type="region of interest" description="Disordered" evidence="3">
    <location>
        <begin position="73"/>
        <end position="95"/>
    </location>
</feature>
<feature type="repeat" description="PPR" evidence="2">
    <location>
        <begin position="229"/>
        <end position="259"/>
    </location>
</feature>
<dbReference type="InterPro" id="IPR008990">
    <property type="entry name" value="Elect_transpt_acc-like_dom_sf"/>
</dbReference>
<dbReference type="Gene3D" id="1.25.40.10">
    <property type="entry name" value="Tetratricopeptide repeat domain"/>
    <property type="match status" value="4"/>
</dbReference>
<comment type="similarity">
    <text evidence="1">Belongs to the PPR family. P subfamily.</text>
</comment>
<dbReference type="RefSeq" id="XP_005704912.1">
    <property type="nucleotide sequence ID" value="XM_005704855.1"/>
</dbReference>
<dbReference type="Pfam" id="PF02941">
    <property type="entry name" value="FeThRed_A"/>
    <property type="match status" value="1"/>
</dbReference>
<sequence length="1088" mass="126216">MALISDRLEKLGFLCIPFRTCALITINSHMSCHYCRDHCQHSGPRWQQKKAPQLCRRHFLFFNNQSKKEKKHSFSIYSTASSQPKNESESLESSDKPLRLPIKRLKKADTLQDSESRGYVVISSKERKILELIKNSKPQEAYNLFLRYAKLVITVPTMNQLLQKLGNCRKGVEMWDVYEKARSRGILPSILTFTILLSRIGSIPRDNQQVVVHTLHQQLLKEKDQLEMDIRTLNSLMYAYCQLGKVESAFEVFRNLKRDFDMFPNEVSCNILCKGLIQASRFSEALELFSVEMPAMGVLPSVTSYAIIFEAFGRLGKLDQMSQLWKQMLQRGHQPTEAVYFSAMYACAIHGDLTSMFEYFRKMVEDGIHPNIRMYGMIIDALGKAGKLELAFSWLQKMTEEGIAPNDYIYTSLIYACGNVGDMELAMNVYESMRRSGISGNIVTLSTLLHGYCKNKYPLEALNIFHKMCRTGYRLSKSQFHELFYCLGQFRMISETLQVFETLVKQRLSCTTDDLYDILWNMSFAGNDNLSILVYQKLEENEAFVVQSDALYLYSQRNEPKVALHWGLSRLKKMRTHTHVYVAEFYHTLLYIASLCGDEKCFFSLLDEMIENQLANTRTLTILICGIAQMMMSMHQLVEANTCSHILDVGIICCDSLFHSAMDEFFCLPLSSYPKDSKEPYPEQLPWQLLDRLQPLWKDAVQSPLISSSCQPLLSIFDICDSQKIAIDRLAYNATFWSLTYTCPFDIVENFYKRMERDGVGSNLWTFTILASWKLSQENPPIEKVMEWMNQVPDGIELYNILLSFYRRQGELDKMLQVFREVRSKVSMDRITYQLLVEACFEQGDRVKALAALRHMKEAQIQLVGSQWKHLSEVCKQSGFMEESHSFLRQALQIESEQMEQQRCYLEHLHMLCQSTSIEKRERENREMGWMDKRRRLKVMDPIFGFIPTCSRCPFASFYRISFTRKNRDSFPQPRYLSRLWVLNTRLGSIRQSRMMSTFEMQSEQRFGIHCGDLVQVKTDLVVYHVPKMKGQGILLKDKVGKVIGFCDVYKGEPITANYPVVVEFQHDSLVFTSHLAVEELQRVDKAD</sequence>
<dbReference type="InterPro" id="IPR050872">
    <property type="entry name" value="PPR_P_subfamily"/>
</dbReference>
<dbReference type="GeneID" id="17087231"/>
<dbReference type="STRING" id="130081.M2XEK2"/>
<feature type="repeat" description="PPR" evidence="2">
    <location>
        <begin position="441"/>
        <end position="475"/>
    </location>
</feature>
<evidence type="ECO:0000259" key="4">
    <source>
        <dbReference type="Pfam" id="PF02941"/>
    </source>
</evidence>